<evidence type="ECO:0000313" key="2">
    <source>
        <dbReference type="EMBL" id="MEK7950001.1"/>
    </source>
</evidence>
<keyword evidence="1" id="KW-0732">Signal</keyword>
<protein>
    <recommendedName>
        <fullName evidence="4">Calx-beta domain-containing protein</fullName>
    </recommendedName>
</protein>
<evidence type="ECO:0008006" key="4">
    <source>
        <dbReference type="Google" id="ProtNLM"/>
    </source>
</evidence>
<evidence type="ECO:0000256" key="1">
    <source>
        <dbReference type="SAM" id="SignalP"/>
    </source>
</evidence>
<feature type="chain" id="PRO_5045491806" description="Calx-beta domain-containing protein" evidence="1">
    <location>
        <begin position="22"/>
        <end position="603"/>
    </location>
</feature>
<feature type="signal peptide" evidence="1">
    <location>
        <begin position="1"/>
        <end position="21"/>
    </location>
</feature>
<organism evidence="2 3">
    <name type="scientific">Luteolibacter soli</name>
    <dbReference type="NCBI Taxonomy" id="3135280"/>
    <lineage>
        <taxon>Bacteria</taxon>
        <taxon>Pseudomonadati</taxon>
        <taxon>Verrucomicrobiota</taxon>
        <taxon>Verrucomicrobiia</taxon>
        <taxon>Verrucomicrobiales</taxon>
        <taxon>Verrucomicrobiaceae</taxon>
        <taxon>Luteolibacter</taxon>
    </lineage>
</organism>
<name>A0ABU9AQR1_9BACT</name>
<sequence length="603" mass="60410">MKVPPAFLLLLLLLLAAPASAQQGPKITSFLKTGELTCIQLEPGSTATIERSSSLAPASWTDWTSLPVDPDGVIQATVPVSGVRGFFRVRGTPMPSIVVTVTSLGINEAGSGTFGVRLGYQPAATTTVTLGSSDTSSATASPSSLTFTTANWNILQTVTINGVADADATNESVTVTVSSTGLTSRTVDVTVTDDDVLGIETSTASVTLGEAGSTTFGVRLTAQPPATTTVTVGSSDTSAATASPSSLTFTTTNWATLQTVTVNGVADEDLLNESVTITLSSAGLGSQTVTATVTDDDTQALITSPTSITISEAGSGTSGVRLAFQPSSNVTVSLGSSDTTAATVSPSILTFTPANYATPQTITVNGVADIDLLNESVTITASAPGATSGTVNVTVTDDDTQSVIISPTSITISEAGSGTSGVRLAFQPSSNVTVSLGSSDTGAATVSPPTLTFTPVNYATPQTITVSGVADIDLLNESVTITASAPGATSGTVGVTVTDDDVQDILTSSPSLTIGEAGSGTFTVRLAFQPAANVTVNVGSSDTGAATVSPTSLTFTPANYAISQTVTVNGVNDPDLLNESPTVSLTASGLTTRSVAVTVLDDD</sequence>
<keyword evidence="3" id="KW-1185">Reference proteome</keyword>
<accession>A0ABU9AQR1</accession>
<dbReference type="Proteomes" id="UP001371305">
    <property type="component" value="Unassembled WGS sequence"/>
</dbReference>
<proteinExistence type="predicted"/>
<comment type="caution">
    <text evidence="2">The sequence shown here is derived from an EMBL/GenBank/DDBJ whole genome shotgun (WGS) entry which is preliminary data.</text>
</comment>
<reference evidence="2 3" key="1">
    <citation type="submission" date="2024-04" db="EMBL/GenBank/DDBJ databases">
        <title>Luteolibacter sp. isolated from soil.</title>
        <authorList>
            <person name="An J."/>
        </authorList>
    </citation>
    <scope>NUCLEOTIDE SEQUENCE [LARGE SCALE GENOMIC DNA]</scope>
    <source>
        <strain evidence="2 3">Y139</strain>
    </source>
</reference>
<evidence type="ECO:0000313" key="3">
    <source>
        <dbReference type="Proteomes" id="UP001371305"/>
    </source>
</evidence>
<dbReference type="RefSeq" id="WP_341403416.1">
    <property type="nucleotide sequence ID" value="NZ_JBBUKT010000002.1"/>
</dbReference>
<gene>
    <name evidence="2" type="ORF">WKV53_05825</name>
</gene>
<dbReference type="EMBL" id="JBBUKT010000002">
    <property type="protein sequence ID" value="MEK7950001.1"/>
    <property type="molecule type" value="Genomic_DNA"/>
</dbReference>